<accession>A0A8S2ZUQ8</accession>
<gene>
    <name evidence="2" type="ORF">SMN809_LOCUS41681</name>
</gene>
<evidence type="ECO:0000256" key="1">
    <source>
        <dbReference type="SAM" id="MobiDB-lite"/>
    </source>
</evidence>
<feature type="non-terminal residue" evidence="2">
    <location>
        <position position="1"/>
    </location>
</feature>
<name>A0A8S2ZUQ8_9BILA</name>
<evidence type="ECO:0000313" key="3">
    <source>
        <dbReference type="Proteomes" id="UP000676336"/>
    </source>
</evidence>
<organism evidence="2 3">
    <name type="scientific">Rotaria magnacalcarata</name>
    <dbReference type="NCBI Taxonomy" id="392030"/>
    <lineage>
        <taxon>Eukaryota</taxon>
        <taxon>Metazoa</taxon>
        <taxon>Spiralia</taxon>
        <taxon>Gnathifera</taxon>
        <taxon>Rotifera</taxon>
        <taxon>Eurotatoria</taxon>
        <taxon>Bdelloidea</taxon>
        <taxon>Philodinida</taxon>
        <taxon>Philodinidae</taxon>
        <taxon>Rotaria</taxon>
    </lineage>
</organism>
<sequence length="30" mass="3407">GYYVISDPGKFSKLSKRRGQPKKLEPALSR</sequence>
<proteinExistence type="predicted"/>
<reference evidence="2" key="1">
    <citation type="submission" date="2021-02" db="EMBL/GenBank/DDBJ databases">
        <authorList>
            <person name="Nowell W R."/>
        </authorList>
    </citation>
    <scope>NUCLEOTIDE SEQUENCE</scope>
</reference>
<comment type="caution">
    <text evidence="2">The sequence shown here is derived from an EMBL/GenBank/DDBJ whole genome shotgun (WGS) entry which is preliminary data.</text>
</comment>
<feature type="region of interest" description="Disordered" evidence="1">
    <location>
        <begin position="1"/>
        <end position="30"/>
    </location>
</feature>
<dbReference type="Proteomes" id="UP000676336">
    <property type="component" value="Unassembled WGS sequence"/>
</dbReference>
<dbReference type="EMBL" id="CAJOBI010118274">
    <property type="protein sequence ID" value="CAF4665622.1"/>
    <property type="molecule type" value="Genomic_DNA"/>
</dbReference>
<evidence type="ECO:0000313" key="2">
    <source>
        <dbReference type="EMBL" id="CAF4665622.1"/>
    </source>
</evidence>
<dbReference type="AlphaFoldDB" id="A0A8S2ZUQ8"/>
<protein>
    <submittedName>
        <fullName evidence="2">Uncharacterized protein</fullName>
    </submittedName>
</protein>